<accession>A0A7R9GDG9</accession>
<protein>
    <submittedName>
        <fullName evidence="2">Uncharacterized protein</fullName>
    </submittedName>
</protein>
<feature type="compositionally biased region" description="Basic and acidic residues" evidence="1">
    <location>
        <begin position="188"/>
        <end position="201"/>
    </location>
</feature>
<dbReference type="EMBL" id="CAJPEX010000775">
    <property type="protein sequence ID" value="CAG0917177.1"/>
    <property type="molecule type" value="Genomic_DNA"/>
</dbReference>
<feature type="region of interest" description="Disordered" evidence="1">
    <location>
        <begin position="57"/>
        <end position="285"/>
    </location>
</feature>
<keyword evidence="3" id="KW-1185">Reference proteome</keyword>
<dbReference type="EMBL" id="OA882812">
    <property type="protein sequence ID" value="CAD7277025.1"/>
    <property type="molecule type" value="Genomic_DNA"/>
</dbReference>
<evidence type="ECO:0000313" key="2">
    <source>
        <dbReference type="EMBL" id="CAD7277025.1"/>
    </source>
</evidence>
<dbReference type="Proteomes" id="UP000678499">
    <property type="component" value="Unassembled WGS sequence"/>
</dbReference>
<feature type="compositionally biased region" description="Basic and acidic residues" evidence="1">
    <location>
        <begin position="129"/>
        <end position="149"/>
    </location>
</feature>
<evidence type="ECO:0000313" key="3">
    <source>
        <dbReference type="Proteomes" id="UP000678499"/>
    </source>
</evidence>
<sequence>MCDGDTTFSPGHCADETSEYVLSKSSNEIVEDLLQSLRKEPREELVCPNGDGIRLRSEESIHIDMKERKRRHSEEEEDSGNIVSVRNAEMLPSAENPEEVLSVEKVQLGRNESISTVPGNPVSSSMERVSNDHSDTDSKNDKLENKDSQSIEGRSSCNVTAESRPSRSRASETDRNKEKQAKSVKSVHPRDKSPRRSETSHSKKSRSSSDYSEKRSKRSSKSSLRRRSRSPKKHSTSSGKLRSRRERSRSRSPRKSSHRSSISSRRGERSKKRQRSSDKKEIKEDFRIDKERLLRIAQERLVLRKEQEQKWLGPCYQPIPEPIPVIASDDRSVDELTAVCRRFVSEDDGASVSATRR</sequence>
<gene>
    <name evidence="2" type="ORF">NMOB1V02_LOCUS4767</name>
</gene>
<feature type="compositionally biased region" description="Polar residues" evidence="1">
    <location>
        <begin position="110"/>
        <end position="128"/>
    </location>
</feature>
<proteinExistence type="predicted"/>
<feature type="compositionally biased region" description="Basic and acidic residues" evidence="1">
    <location>
        <begin position="57"/>
        <end position="67"/>
    </location>
</feature>
<dbReference type="AlphaFoldDB" id="A0A7R9GDG9"/>
<feature type="compositionally biased region" description="Basic residues" evidence="1">
    <location>
        <begin position="215"/>
        <end position="258"/>
    </location>
</feature>
<feature type="compositionally biased region" description="Polar residues" evidence="1">
    <location>
        <begin position="150"/>
        <end position="160"/>
    </location>
</feature>
<reference evidence="2" key="1">
    <citation type="submission" date="2020-11" db="EMBL/GenBank/DDBJ databases">
        <authorList>
            <person name="Tran Van P."/>
        </authorList>
    </citation>
    <scope>NUCLEOTIDE SEQUENCE</scope>
</reference>
<name>A0A7R9GDG9_9CRUS</name>
<feature type="compositionally biased region" description="Basic and acidic residues" evidence="1">
    <location>
        <begin position="275"/>
        <end position="285"/>
    </location>
</feature>
<organism evidence="2">
    <name type="scientific">Notodromas monacha</name>
    <dbReference type="NCBI Taxonomy" id="399045"/>
    <lineage>
        <taxon>Eukaryota</taxon>
        <taxon>Metazoa</taxon>
        <taxon>Ecdysozoa</taxon>
        <taxon>Arthropoda</taxon>
        <taxon>Crustacea</taxon>
        <taxon>Oligostraca</taxon>
        <taxon>Ostracoda</taxon>
        <taxon>Podocopa</taxon>
        <taxon>Podocopida</taxon>
        <taxon>Cypridocopina</taxon>
        <taxon>Cypridoidea</taxon>
        <taxon>Cyprididae</taxon>
        <taxon>Notodromas</taxon>
    </lineage>
</organism>
<evidence type="ECO:0000256" key="1">
    <source>
        <dbReference type="SAM" id="MobiDB-lite"/>
    </source>
</evidence>
<feature type="compositionally biased region" description="Basic and acidic residues" evidence="1">
    <location>
        <begin position="169"/>
        <end position="181"/>
    </location>
</feature>